<organism evidence="2 3">
    <name type="scientific">Providencia huashanensis</name>
    <dbReference type="NCBI Taxonomy" id="3037798"/>
    <lineage>
        <taxon>Bacteria</taxon>
        <taxon>Pseudomonadati</taxon>
        <taxon>Pseudomonadota</taxon>
        <taxon>Gammaproteobacteria</taxon>
        <taxon>Enterobacterales</taxon>
        <taxon>Morganellaceae</taxon>
        <taxon>Providencia</taxon>
    </lineage>
</organism>
<keyword evidence="1" id="KW-0472">Membrane</keyword>
<name>A0ABT9AVQ4_9GAMM</name>
<gene>
    <name evidence="2" type="ORF">Q5E86_18940</name>
</gene>
<evidence type="ECO:0000313" key="2">
    <source>
        <dbReference type="EMBL" id="MDO7858377.1"/>
    </source>
</evidence>
<feature type="transmembrane region" description="Helical" evidence="1">
    <location>
        <begin position="6"/>
        <end position="26"/>
    </location>
</feature>
<keyword evidence="3" id="KW-1185">Reference proteome</keyword>
<reference evidence="2" key="1">
    <citation type="submission" date="2023-07" db="EMBL/GenBank/DDBJ databases">
        <authorList>
            <person name="Yang W."/>
            <person name="Chen J."/>
            <person name="Ji P."/>
            <person name="Hu F."/>
        </authorList>
    </citation>
    <scope>NUCLEOTIDE SEQUENCE</scope>
    <source>
        <strain evidence="2">CRE-138-0111</strain>
    </source>
</reference>
<evidence type="ECO:0000313" key="3">
    <source>
        <dbReference type="Proteomes" id="UP001176478"/>
    </source>
</evidence>
<sequence>MNSSSFIKYLLIAIVISAIVVVYNWISPTGHIYGVWAGIKFFVVMGLGTGVGMFIGNAIRLAIMPDYITTREGAIGLIQAKLFWAIGPQVIGWFVGLIPVYSFFYGWISNEKSQPISFISAPFELIPDNQLFRVAQRGFYVSMC</sequence>
<dbReference type="EMBL" id="JAUQTG010000013">
    <property type="protein sequence ID" value="MDO7858377.1"/>
    <property type="molecule type" value="Genomic_DNA"/>
</dbReference>
<comment type="caution">
    <text evidence="2">The sequence shown here is derived from an EMBL/GenBank/DDBJ whole genome shotgun (WGS) entry which is preliminary data.</text>
</comment>
<evidence type="ECO:0000256" key="1">
    <source>
        <dbReference type="SAM" id="Phobius"/>
    </source>
</evidence>
<keyword evidence="1" id="KW-1133">Transmembrane helix</keyword>
<dbReference type="Proteomes" id="UP001176478">
    <property type="component" value="Unassembled WGS sequence"/>
</dbReference>
<reference evidence="2" key="2">
    <citation type="journal article" date="2024" name="Int. J. Antimicrob. Agents">
        <title>Identification of a novel Providencia species showing multi-drug-resistant in three patients with hospital-acquired infection.</title>
        <authorList>
            <person name="Yang W."/>
            <person name="Chen J."/>
            <person name="Yang F."/>
            <person name="Ji P."/>
            <person name="Shen S."/>
            <person name="Yin D."/>
            <person name="Hu F."/>
        </authorList>
    </citation>
    <scope>NUCLEOTIDE SEQUENCE</scope>
    <source>
        <strain evidence="2">CRE-138-0111</strain>
    </source>
</reference>
<protein>
    <submittedName>
        <fullName evidence="2">Uncharacterized protein</fullName>
    </submittedName>
</protein>
<accession>A0ABT9AVQ4</accession>
<keyword evidence="1" id="KW-0812">Transmembrane</keyword>
<proteinExistence type="predicted"/>
<feature type="transmembrane region" description="Helical" evidence="1">
    <location>
        <begin position="83"/>
        <end position="108"/>
    </location>
</feature>
<feature type="transmembrane region" description="Helical" evidence="1">
    <location>
        <begin position="38"/>
        <end position="63"/>
    </location>
</feature>